<organism evidence="4 5">
    <name type="scientific">Parastrongyloides trichosuri</name>
    <name type="common">Possum-specific nematode worm</name>
    <dbReference type="NCBI Taxonomy" id="131310"/>
    <lineage>
        <taxon>Eukaryota</taxon>
        <taxon>Metazoa</taxon>
        <taxon>Ecdysozoa</taxon>
        <taxon>Nematoda</taxon>
        <taxon>Chromadorea</taxon>
        <taxon>Rhabditida</taxon>
        <taxon>Tylenchina</taxon>
        <taxon>Panagrolaimomorpha</taxon>
        <taxon>Strongyloidoidea</taxon>
        <taxon>Strongyloididae</taxon>
        <taxon>Parastrongyloides</taxon>
    </lineage>
</organism>
<evidence type="ECO:0000256" key="2">
    <source>
        <dbReference type="ARBA" id="ARBA00023043"/>
    </source>
</evidence>
<feature type="repeat" description="ANK" evidence="3">
    <location>
        <begin position="115"/>
        <end position="147"/>
    </location>
</feature>
<dbReference type="InterPro" id="IPR036770">
    <property type="entry name" value="Ankyrin_rpt-contain_sf"/>
</dbReference>
<dbReference type="WBParaSite" id="PTRK_0000973600.1">
    <property type="protein sequence ID" value="PTRK_0000973600.1"/>
    <property type="gene ID" value="PTRK_0000973600"/>
</dbReference>
<keyword evidence="4" id="KW-1185">Reference proteome</keyword>
<dbReference type="PROSITE" id="PS50297">
    <property type="entry name" value="ANK_REP_REGION"/>
    <property type="match status" value="3"/>
</dbReference>
<dbReference type="Gene3D" id="1.25.40.20">
    <property type="entry name" value="Ankyrin repeat-containing domain"/>
    <property type="match status" value="3"/>
</dbReference>
<keyword evidence="1" id="KW-0677">Repeat</keyword>
<name>A0A0N4ZMG8_PARTI</name>
<dbReference type="SMART" id="SM00248">
    <property type="entry name" value="ANK"/>
    <property type="match status" value="8"/>
</dbReference>
<dbReference type="Pfam" id="PF12796">
    <property type="entry name" value="Ank_2"/>
    <property type="match status" value="3"/>
</dbReference>
<proteinExistence type="predicted"/>
<protein>
    <submittedName>
        <fullName evidence="5">ANK_REP_REGION domain-containing protein</fullName>
    </submittedName>
</protein>
<evidence type="ECO:0000256" key="1">
    <source>
        <dbReference type="ARBA" id="ARBA00022737"/>
    </source>
</evidence>
<reference evidence="5" key="1">
    <citation type="submission" date="2017-02" db="UniProtKB">
        <authorList>
            <consortium name="WormBaseParasite"/>
        </authorList>
    </citation>
    <scope>IDENTIFICATION</scope>
</reference>
<dbReference type="AlphaFoldDB" id="A0A0N4ZMG8"/>
<sequence>MSATSGLRWLDEEDQPLEELLEACYANNTDKVKLLLSKGIVNVNDSNDDKDTALQVAASQGHTKLVSLLIDEGALIDQPNKVGFTPFLHASREGHLKVLEILIQHGALPYHTTYFGATALTLACAGGHLEVIKFLISLRFEINPKIKLLNICPTPLMAAVTSGKPMACSLLVTRGADLDATQPNLMGLTALTLTIVFNNPNILYTLLDMGANPKKMGIKRMNALQCAEYLCNDNLVNILKSFNGNRFLKDTAVKEIDLRDIIKKNDIQKLCQLIEEMRQSKRTPFFEYGATLLMYTVFLGNLDSLKLVLDAFGQKDNQEGRYGMTALMFAVVVGDNDFVKYLLQRECDVRIKSKDSFTALDLAYYSNYLDRESLIMLQRLYYNKSIGDKKSGLSNFERTGSGHSLNKLFMRQKKSEIWFKISAKVGLSDSYEEEYAKRFNKENGREKFLQEYDTMKCHKSNLTRFVMADEVLRNEKNCDILQEPSYDDYIKLAYRISLVSFIKI</sequence>
<feature type="repeat" description="ANK" evidence="3">
    <location>
        <begin position="49"/>
        <end position="81"/>
    </location>
</feature>
<keyword evidence="2 3" id="KW-0040">ANK repeat</keyword>
<accession>A0A0N4ZMG8</accession>
<dbReference type="InterPro" id="IPR002110">
    <property type="entry name" value="Ankyrin_rpt"/>
</dbReference>
<feature type="repeat" description="ANK" evidence="3">
    <location>
        <begin position="82"/>
        <end position="107"/>
    </location>
</feature>
<dbReference type="PANTHER" id="PTHR24198:SF165">
    <property type="entry name" value="ANKYRIN REPEAT-CONTAINING PROTEIN-RELATED"/>
    <property type="match status" value="1"/>
</dbReference>
<dbReference type="PANTHER" id="PTHR24198">
    <property type="entry name" value="ANKYRIN REPEAT AND PROTEIN KINASE DOMAIN-CONTAINING PROTEIN"/>
    <property type="match status" value="1"/>
</dbReference>
<evidence type="ECO:0000313" key="4">
    <source>
        <dbReference type="Proteomes" id="UP000038045"/>
    </source>
</evidence>
<dbReference type="SUPFAM" id="SSF48403">
    <property type="entry name" value="Ankyrin repeat"/>
    <property type="match status" value="2"/>
</dbReference>
<evidence type="ECO:0000313" key="5">
    <source>
        <dbReference type="WBParaSite" id="PTRK_0000973600.1"/>
    </source>
</evidence>
<dbReference type="Proteomes" id="UP000038045">
    <property type="component" value="Unplaced"/>
</dbReference>
<dbReference type="STRING" id="131310.A0A0N4ZMG8"/>
<feature type="repeat" description="ANK" evidence="3">
    <location>
        <begin position="322"/>
        <end position="354"/>
    </location>
</feature>
<dbReference type="PROSITE" id="PS50088">
    <property type="entry name" value="ANK_REPEAT"/>
    <property type="match status" value="4"/>
</dbReference>
<evidence type="ECO:0000256" key="3">
    <source>
        <dbReference type="PROSITE-ProRule" id="PRU00023"/>
    </source>
</evidence>